<proteinExistence type="predicted"/>
<evidence type="ECO:0000259" key="1">
    <source>
        <dbReference type="PROSITE" id="PS50263"/>
    </source>
</evidence>
<evidence type="ECO:0000313" key="2">
    <source>
        <dbReference type="EMBL" id="KKL15368.1"/>
    </source>
</evidence>
<dbReference type="GO" id="GO:0106008">
    <property type="term" value="F:2-oxoglutaramate amidase activity"/>
    <property type="evidence" value="ECO:0007669"/>
    <property type="project" value="TreeGrafter"/>
</dbReference>
<name>A0A0F9DU17_9ZZZZ</name>
<dbReference type="AlphaFoldDB" id="A0A0F9DU17"/>
<feature type="non-terminal residue" evidence="2">
    <location>
        <position position="191"/>
    </location>
</feature>
<comment type="caution">
    <text evidence="2">The sequence shown here is derived from an EMBL/GenBank/DDBJ whole genome shotgun (WGS) entry which is preliminary data.</text>
</comment>
<organism evidence="2">
    <name type="scientific">marine sediment metagenome</name>
    <dbReference type="NCBI Taxonomy" id="412755"/>
    <lineage>
        <taxon>unclassified sequences</taxon>
        <taxon>metagenomes</taxon>
        <taxon>ecological metagenomes</taxon>
    </lineage>
</organism>
<dbReference type="Gene3D" id="3.60.110.10">
    <property type="entry name" value="Carbon-nitrogen hydrolase"/>
    <property type="match status" value="1"/>
</dbReference>
<dbReference type="InterPro" id="IPR003010">
    <property type="entry name" value="C-N_Hydrolase"/>
</dbReference>
<dbReference type="PANTHER" id="PTHR47799">
    <property type="entry name" value="OMEGA-AMIDASE YAFV"/>
    <property type="match status" value="1"/>
</dbReference>
<accession>A0A0F9DU17</accession>
<reference evidence="2" key="1">
    <citation type="journal article" date="2015" name="Nature">
        <title>Complex archaea that bridge the gap between prokaryotes and eukaryotes.</title>
        <authorList>
            <person name="Spang A."/>
            <person name="Saw J.H."/>
            <person name="Jorgensen S.L."/>
            <person name="Zaremba-Niedzwiedzka K."/>
            <person name="Martijn J."/>
            <person name="Lind A.E."/>
            <person name="van Eijk R."/>
            <person name="Schleper C."/>
            <person name="Guy L."/>
            <person name="Ettema T.J."/>
        </authorList>
    </citation>
    <scope>NUCLEOTIDE SEQUENCE</scope>
</reference>
<dbReference type="Pfam" id="PF00795">
    <property type="entry name" value="CN_hydrolase"/>
    <property type="match status" value="1"/>
</dbReference>
<dbReference type="InterPro" id="IPR036526">
    <property type="entry name" value="C-N_Hydrolase_sf"/>
</dbReference>
<protein>
    <recommendedName>
        <fullName evidence="1">CN hydrolase domain-containing protein</fullName>
    </recommendedName>
</protein>
<dbReference type="PROSITE" id="PS50263">
    <property type="entry name" value="CN_HYDROLASE"/>
    <property type="match status" value="1"/>
</dbReference>
<dbReference type="PANTHER" id="PTHR47799:SF1">
    <property type="entry name" value="OMEGA-AMIDASE YAFV"/>
    <property type="match status" value="1"/>
</dbReference>
<gene>
    <name evidence="2" type="ORF">LCGC14_2506310</name>
</gene>
<dbReference type="GO" id="GO:0050152">
    <property type="term" value="F:omega-amidase activity"/>
    <property type="evidence" value="ECO:0007669"/>
    <property type="project" value="TreeGrafter"/>
</dbReference>
<dbReference type="EMBL" id="LAZR01040087">
    <property type="protein sequence ID" value="KKL15368.1"/>
    <property type="molecule type" value="Genomic_DNA"/>
</dbReference>
<dbReference type="SUPFAM" id="SSF56317">
    <property type="entry name" value="Carbon-nitrogen hydrolase"/>
    <property type="match status" value="1"/>
</dbReference>
<dbReference type="InterPro" id="IPR052737">
    <property type="entry name" value="Omega-amidase_YafV"/>
</dbReference>
<feature type="domain" description="CN hydrolase" evidence="1">
    <location>
        <begin position="4"/>
        <end position="191"/>
    </location>
</feature>
<sequence length="191" mass="22489">MDMIKITLIQPDIIWEDIDANLARYSTIIEGFQEATEVVLLPELFSTGFSMRSRELAEPMEGKTMEWMADQADKFKFALAGSIIINDEGNFYNRLIWMQKDGSYHYYDKRHLFRMGGEDEHYSPGNKPLLVEVNGARFRLLVCYDLRFPVWSRNRNDYDILVYLANWPSPRRDVWNTLLKARALENQSYTI</sequence>